<feature type="non-terminal residue" evidence="1">
    <location>
        <position position="68"/>
    </location>
</feature>
<feature type="non-terminal residue" evidence="1">
    <location>
        <position position="1"/>
    </location>
</feature>
<organism evidence="1 2">
    <name type="scientific">Cirrhinus mrigala</name>
    <name type="common">Mrigala</name>
    <dbReference type="NCBI Taxonomy" id="683832"/>
    <lineage>
        <taxon>Eukaryota</taxon>
        <taxon>Metazoa</taxon>
        <taxon>Chordata</taxon>
        <taxon>Craniata</taxon>
        <taxon>Vertebrata</taxon>
        <taxon>Euteleostomi</taxon>
        <taxon>Actinopterygii</taxon>
        <taxon>Neopterygii</taxon>
        <taxon>Teleostei</taxon>
        <taxon>Ostariophysi</taxon>
        <taxon>Cypriniformes</taxon>
        <taxon>Cyprinidae</taxon>
        <taxon>Labeoninae</taxon>
        <taxon>Labeonini</taxon>
        <taxon>Cirrhinus</taxon>
    </lineage>
</organism>
<dbReference type="Proteomes" id="UP001529510">
    <property type="component" value="Unassembled WGS sequence"/>
</dbReference>
<reference evidence="1 2" key="1">
    <citation type="submission" date="2024-05" db="EMBL/GenBank/DDBJ databases">
        <title>Genome sequencing and assembly of Indian major carp, Cirrhinus mrigala (Hamilton, 1822).</title>
        <authorList>
            <person name="Mohindra V."/>
            <person name="Chowdhury L.M."/>
            <person name="Lal K."/>
            <person name="Jena J.K."/>
        </authorList>
    </citation>
    <scope>NUCLEOTIDE SEQUENCE [LARGE SCALE GENOMIC DNA]</scope>
    <source>
        <strain evidence="1">CM1030</strain>
        <tissue evidence="1">Blood</tissue>
    </source>
</reference>
<accession>A0ABD0RH51</accession>
<protein>
    <submittedName>
        <fullName evidence="1">Uncharacterized protein</fullName>
    </submittedName>
</protein>
<dbReference type="AlphaFoldDB" id="A0ABD0RH51"/>
<proteinExistence type="predicted"/>
<name>A0ABD0RH51_CIRMR</name>
<comment type="caution">
    <text evidence="1">The sequence shown here is derived from an EMBL/GenBank/DDBJ whole genome shotgun (WGS) entry which is preliminary data.</text>
</comment>
<evidence type="ECO:0000313" key="1">
    <source>
        <dbReference type="EMBL" id="KAL0196820.1"/>
    </source>
</evidence>
<evidence type="ECO:0000313" key="2">
    <source>
        <dbReference type="Proteomes" id="UP001529510"/>
    </source>
</evidence>
<keyword evidence="2" id="KW-1185">Reference proteome</keyword>
<gene>
    <name evidence="1" type="ORF">M9458_005360</name>
</gene>
<dbReference type="EMBL" id="JAMKFB020000003">
    <property type="protein sequence ID" value="KAL0196820.1"/>
    <property type="molecule type" value="Genomic_DNA"/>
</dbReference>
<sequence>APKQTLRLPRDEPALSFNAAKELLQPYELGWLEDEGSVITMNAQTIHERRLSVFTAQAHETAIVTIVR</sequence>